<comment type="caution">
    <text evidence="2">The sequence shown here is derived from an EMBL/GenBank/DDBJ whole genome shotgun (WGS) entry which is preliminary data.</text>
</comment>
<reference evidence="2 3" key="1">
    <citation type="journal article" date="2021" name="Int. J. Syst. Evol. Microbiol.">
        <title>Reticulibacter mediterranei gen. nov., sp. nov., within the new family Reticulibacteraceae fam. nov., and Ktedonospora formicarum gen. nov., sp. nov., Ktedonobacter robiniae sp. nov., Dictyobacter formicarum sp. nov. and Dictyobacter arantiisoli sp. nov., belonging to the class Ktedonobacteria.</title>
        <authorList>
            <person name="Yabe S."/>
            <person name="Zheng Y."/>
            <person name="Wang C.M."/>
            <person name="Sakai Y."/>
            <person name="Abe K."/>
            <person name="Yokota A."/>
            <person name="Donadio S."/>
            <person name="Cavaletti L."/>
            <person name="Monciardini P."/>
        </authorList>
    </citation>
    <scope>NUCLEOTIDE SEQUENCE [LARGE SCALE GENOMIC DNA]</scope>
    <source>
        <strain evidence="2 3">SOSP1-30</strain>
    </source>
</reference>
<evidence type="ECO:0000313" key="3">
    <source>
        <dbReference type="Proteomes" id="UP000654345"/>
    </source>
</evidence>
<name>A0ABQ3UHT8_9CHLR</name>
<dbReference type="InterPro" id="IPR021005">
    <property type="entry name" value="Znf_CGNR"/>
</dbReference>
<sequence length="217" mass="24819">MLEEKGRTQYETPFLVDGENLALSLVNTEVMTRGKRGDLLMTSQDVARWWQETCQRHPEFDEVRRESEEPIMYDTALLNALKTLRAALRAIFNALVTGSMPEKEDVAILNAILRTGYTSLDLTEQGELAPRTHTTDPTQGLMLLPIALSASRLISQGERKRLHHCENERCILFFYDTTKSATRRWCSLGCMDRARSAQRYREAKQQQAAGKRGKREL</sequence>
<dbReference type="SUPFAM" id="SSF160904">
    <property type="entry name" value="Jann2411-like"/>
    <property type="match status" value="1"/>
</dbReference>
<dbReference type="RefSeq" id="WP_201369203.1">
    <property type="nucleotide sequence ID" value="NZ_BNJG01000001.1"/>
</dbReference>
<evidence type="ECO:0000259" key="1">
    <source>
        <dbReference type="Pfam" id="PF11706"/>
    </source>
</evidence>
<gene>
    <name evidence="2" type="ORF">KSB_07540</name>
</gene>
<evidence type="ECO:0000313" key="2">
    <source>
        <dbReference type="EMBL" id="GHO52279.1"/>
    </source>
</evidence>
<organism evidence="2 3">
    <name type="scientific">Ktedonobacter robiniae</name>
    <dbReference type="NCBI Taxonomy" id="2778365"/>
    <lineage>
        <taxon>Bacteria</taxon>
        <taxon>Bacillati</taxon>
        <taxon>Chloroflexota</taxon>
        <taxon>Ktedonobacteria</taxon>
        <taxon>Ktedonobacterales</taxon>
        <taxon>Ktedonobacteraceae</taxon>
        <taxon>Ktedonobacter</taxon>
    </lineage>
</organism>
<protein>
    <submittedName>
        <fullName evidence="2">RNA-binding protein</fullName>
    </submittedName>
</protein>
<dbReference type="Pfam" id="PF11706">
    <property type="entry name" value="zf-CGNR"/>
    <property type="match status" value="1"/>
</dbReference>
<dbReference type="PANTHER" id="PTHR35525">
    <property type="entry name" value="BLL6575 PROTEIN"/>
    <property type="match status" value="1"/>
</dbReference>
<dbReference type="Proteomes" id="UP000654345">
    <property type="component" value="Unassembled WGS sequence"/>
</dbReference>
<dbReference type="EMBL" id="BNJG01000001">
    <property type="protein sequence ID" value="GHO52279.1"/>
    <property type="molecule type" value="Genomic_DNA"/>
</dbReference>
<proteinExistence type="predicted"/>
<dbReference type="InterPro" id="IPR023286">
    <property type="entry name" value="ABATE_dom_sf"/>
</dbReference>
<feature type="domain" description="Zinc finger CGNR" evidence="1">
    <location>
        <begin position="161"/>
        <end position="200"/>
    </location>
</feature>
<accession>A0ABQ3UHT8</accession>
<keyword evidence="3" id="KW-1185">Reference proteome</keyword>
<dbReference type="Pfam" id="PF07336">
    <property type="entry name" value="ABATE"/>
    <property type="match status" value="1"/>
</dbReference>
<dbReference type="PANTHER" id="PTHR35525:SF3">
    <property type="entry name" value="BLL6575 PROTEIN"/>
    <property type="match status" value="1"/>
</dbReference>
<dbReference type="Gene3D" id="1.10.3300.10">
    <property type="entry name" value="Jann2411-like domain"/>
    <property type="match status" value="1"/>
</dbReference>
<dbReference type="InterPro" id="IPR010852">
    <property type="entry name" value="ABATE"/>
</dbReference>